<evidence type="ECO:0000313" key="1">
    <source>
        <dbReference type="EMBL" id="KAF7196342.1"/>
    </source>
</evidence>
<evidence type="ECO:0008006" key="3">
    <source>
        <dbReference type="Google" id="ProtNLM"/>
    </source>
</evidence>
<name>A0A8H6RT26_9PEZI</name>
<dbReference type="EMBL" id="JABCIY010000027">
    <property type="protein sequence ID" value="KAF7196342.1"/>
    <property type="molecule type" value="Genomic_DNA"/>
</dbReference>
<gene>
    <name evidence="1" type="ORF">HII31_02409</name>
</gene>
<accession>A0A8H6RT26</accession>
<proteinExistence type="predicted"/>
<sequence>MSAVFRVFGIPEPLERILDQLPLPSLDSRELADPQLFVLQRVNHAFRDTISESPRLRKRMLELEPNPYSIFWLHTVPSCQNVLRKAVRGERTLTIMQYEKSKVVHAWRKACRSDTSSAHCGSWKQIKILRDTAERPVVAAKRNSRRSKSVFAFAEPGTTLGELLDADWVDYPPIELLSRTTRGGQKLELLEE</sequence>
<dbReference type="AlphaFoldDB" id="A0A8H6RT26"/>
<dbReference type="Proteomes" id="UP000660729">
    <property type="component" value="Unassembled WGS sequence"/>
</dbReference>
<protein>
    <recommendedName>
        <fullName evidence="3">F-box domain-containing protein</fullName>
    </recommendedName>
</protein>
<keyword evidence="2" id="KW-1185">Reference proteome</keyword>
<evidence type="ECO:0000313" key="2">
    <source>
        <dbReference type="Proteomes" id="UP000660729"/>
    </source>
</evidence>
<dbReference type="OrthoDB" id="3640679at2759"/>
<organism evidence="1 2">
    <name type="scientific">Pseudocercospora fuligena</name>
    <dbReference type="NCBI Taxonomy" id="685502"/>
    <lineage>
        <taxon>Eukaryota</taxon>
        <taxon>Fungi</taxon>
        <taxon>Dikarya</taxon>
        <taxon>Ascomycota</taxon>
        <taxon>Pezizomycotina</taxon>
        <taxon>Dothideomycetes</taxon>
        <taxon>Dothideomycetidae</taxon>
        <taxon>Mycosphaerellales</taxon>
        <taxon>Mycosphaerellaceae</taxon>
        <taxon>Pseudocercospora</taxon>
    </lineage>
</organism>
<comment type="caution">
    <text evidence="1">The sequence shown here is derived from an EMBL/GenBank/DDBJ whole genome shotgun (WGS) entry which is preliminary data.</text>
</comment>
<reference evidence="1" key="1">
    <citation type="submission" date="2020-04" db="EMBL/GenBank/DDBJ databases">
        <title>Draft genome resource of the tomato pathogen Pseudocercospora fuligena.</title>
        <authorList>
            <person name="Zaccaron A."/>
        </authorList>
    </citation>
    <scope>NUCLEOTIDE SEQUENCE</scope>
    <source>
        <strain evidence="1">PF001</strain>
    </source>
</reference>